<sequence>MLERFICFQIWWFRRFDPVFRFIGRKTAREEFIETAIETSEENIERTAGALGIELEGDV</sequence>
<evidence type="ECO:0000313" key="2">
    <source>
        <dbReference type="Proteomes" id="UP000263012"/>
    </source>
</evidence>
<gene>
    <name evidence="1" type="ORF">AArcSl_2297</name>
</gene>
<dbReference type="KEGG" id="hdf:AArcSl_2297"/>
<accession>A0A343TLE8</accession>
<dbReference type="EMBL" id="CP025066">
    <property type="protein sequence ID" value="AUX09920.1"/>
    <property type="molecule type" value="Genomic_DNA"/>
</dbReference>
<dbReference type="AlphaFoldDB" id="A0A343TLE8"/>
<evidence type="ECO:0000313" key="1">
    <source>
        <dbReference type="EMBL" id="AUX09920.1"/>
    </source>
</evidence>
<dbReference type="Proteomes" id="UP000263012">
    <property type="component" value="Chromosome"/>
</dbReference>
<dbReference type="RefSeq" id="WP_119819285.1">
    <property type="nucleotide sequence ID" value="NZ_CP025066.1"/>
</dbReference>
<proteinExistence type="predicted"/>
<reference evidence="2" key="1">
    <citation type="submission" date="2017-11" db="EMBL/GenBank/DDBJ databases">
        <title>Phenotypic and genomic properties of facultatively anaerobic sulfur-reducing natronoarchaea from hypersaline soda lakes.</title>
        <authorList>
            <person name="Sorokin D.Y."/>
            <person name="Kublanov I.V."/>
            <person name="Roman P."/>
            <person name="Sinninghe Damste J.S."/>
            <person name="Golyshin P.N."/>
            <person name="Rojo D."/>
            <person name="Ciordia S."/>
            <person name="Mena M.D.C."/>
            <person name="Ferrer M."/>
            <person name="Messina E."/>
            <person name="Smedile F."/>
            <person name="La Spada G."/>
            <person name="La Cono V."/>
            <person name="Yakimov M.M."/>
        </authorList>
    </citation>
    <scope>NUCLEOTIDE SEQUENCE [LARGE SCALE GENOMIC DNA]</scope>
    <source>
        <strain evidence="2">AArc-Sl</strain>
    </source>
</reference>
<name>A0A343TLE8_9EURY</name>
<organism evidence="1 2">
    <name type="scientific">Halalkaliarchaeum desulfuricum</name>
    <dbReference type="NCBI Taxonomy" id="2055893"/>
    <lineage>
        <taxon>Archaea</taxon>
        <taxon>Methanobacteriati</taxon>
        <taxon>Methanobacteriota</taxon>
        <taxon>Stenosarchaea group</taxon>
        <taxon>Halobacteria</taxon>
        <taxon>Halobacteriales</taxon>
        <taxon>Haloferacaceae</taxon>
        <taxon>Halalkaliarchaeum</taxon>
    </lineage>
</organism>
<protein>
    <submittedName>
        <fullName evidence="1">Uncharacterized protein</fullName>
    </submittedName>
</protein>
<keyword evidence="2" id="KW-1185">Reference proteome</keyword>
<dbReference type="GeneID" id="37878653"/>
<dbReference type="OrthoDB" id="350216at2157"/>